<keyword evidence="2" id="KW-1185">Reference proteome</keyword>
<dbReference type="Proteomes" id="UP001589645">
    <property type="component" value="Unassembled WGS sequence"/>
</dbReference>
<sequence length="122" mass="14564">MDILLPTDDDNANIIIEYNGIIKRLMREAERLELYTDAIEEMMRDLLNELKDDIDLNILIFDVTQLLIKYNLFRLDAITEQEFKDSFVRMDSRNMEIKKLTLSDIKKVVMMMEDRYSYISSI</sequence>
<organism evidence="1 2">
    <name type="scientific">Vibrio olivae</name>
    <dbReference type="NCBI Taxonomy" id="1243002"/>
    <lineage>
        <taxon>Bacteria</taxon>
        <taxon>Pseudomonadati</taxon>
        <taxon>Pseudomonadota</taxon>
        <taxon>Gammaproteobacteria</taxon>
        <taxon>Vibrionales</taxon>
        <taxon>Vibrionaceae</taxon>
        <taxon>Vibrio</taxon>
    </lineage>
</organism>
<dbReference type="RefSeq" id="WP_390198234.1">
    <property type="nucleotide sequence ID" value="NZ_JBHMEP010000029.1"/>
</dbReference>
<reference evidence="1 2" key="1">
    <citation type="submission" date="2024-09" db="EMBL/GenBank/DDBJ databases">
        <authorList>
            <person name="Sun Q."/>
            <person name="Mori K."/>
        </authorList>
    </citation>
    <scope>NUCLEOTIDE SEQUENCE [LARGE SCALE GENOMIC DNA]</scope>
    <source>
        <strain evidence="1 2">CECT 8064</strain>
    </source>
</reference>
<gene>
    <name evidence="1" type="ORF">ACFFUV_23145</name>
</gene>
<proteinExistence type="predicted"/>
<comment type="caution">
    <text evidence="1">The sequence shown here is derived from an EMBL/GenBank/DDBJ whole genome shotgun (WGS) entry which is preliminary data.</text>
</comment>
<name>A0ABV5HUQ1_9VIBR</name>
<accession>A0ABV5HUQ1</accession>
<evidence type="ECO:0000313" key="1">
    <source>
        <dbReference type="EMBL" id="MFB9137849.1"/>
    </source>
</evidence>
<protein>
    <submittedName>
        <fullName evidence="1">Uncharacterized protein</fullName>
    </submittedName>
</protein>
<dbReference type="EMBL" id="JBHMEP010000029">
    <property type="protein sequence ID" value="MFB9137849.1"/>
    <property type="molecule type" value="Genomic_DNA"/>
</dbReference>
<evidence type="ECO:0000313" key="2">
    <source>
        <dbReference type="Proteomes" id="UP001589645"/>
    </source>
</evidence>